<name>A0ABV4WC85_9GAMM</name>
<organism evidence="1 2">
    <name type="scientific">Marinobacter shengliensis</name>
    <dbReference type="NCBI Taxonomy" id="1389223"/>
    <lineage>
        <taxon>Bacteria</taxon>
        <taxon>Pseudomonadati</taxon>
        <taxon>Pseudomonadota</taxon>
        <taxon>Gammaproteobacteria</taxon>
        <taxon>Pseudomonadales</taxon>
        <taxon>Marinobacteraceae</taxon>
        <taxon>Marinobacter</taxon>
    </lineage>
</organism>
<dbReference type="EMBL" id="JBHFLD010000050">
    <property type="protein sequence ID" value="MFB2717800.1"/>
    <property type="molecule type" value="Genomic_DNA"/>
</dbReference>
<protein>
    <submittedName>
        <fullName evidence="1">Uncharacterized protein</fullName>
    </submittedName>
</protein>
<dbReference type="RefSeq" id="WP_374816133.1">
    <property type="nucleotide sequence ID" value="NZ_JBHFLD010000050.1"/>
</dbReference>
<reference evidence="1 2" key="1">
    <citation type="submission" date="2024-09" db="EMBL/GenBank/DDBJ databases">
        <title>Draft genome sequences of 6 high pH adapted Marinobacter shengliensis sp. isolated from Mariana forearc serpentinite mud volcanoes.</title>
        <authorList>
            <person name="Elkassas S."/>
            <person name="Serres M."/>
            <person name="Michael N."/>
            <person name="Amina P."/>
            <person name="Teodora Z."/>
            <person name="Julie H."/>
        </authorList>
    </citation>
    <scope>NUCLEOTIDE SEQUENCE [LARGE SCALE GENOMIC DNA]</scope>
    <source>
        <strain evidence="1 2">EB4</strain>
    </source>
</reference>
<gene>
    <name evidence="1" type="ORF">ACE05E_20205</name>
</gene>
<accession>A0ABV4WC85</accession>
<sequence>MQNLIEKIQLQNHLGYLSGFCQIRQERVFLTRSEDTLALSCDFSASAGYEVSALTCVFDCDLRVTSFPEIECEELIVLLDAAVTEADVEAVHMQIRPHIDRYKKIFDYYHTGESDMDFNELREKFAELRSAVDDCLCNQKLDLQTIREIGSTSKSAFYFSIAPDHLVTPDMTNEEILEAATRAAFVDGNPFHPDEIADALTAYRDNPWLKWKAGLSANRQTRESR</sequence>
<evidence type="ECO:0000313" key="1">
    <source>
        <dbReference type="EMBL" id="MFB2717800.1"/>
    </source>
</evidence>
<evidence type="ECO:0000313" key="2">
    <source>
        <dbReference type="Proteomes" id="UP001576762"/>
    </source>
</evidence>
<comment type="caution">
    <text evidence="1">The sequence shown here is derived from an EMBL/GenBank/DDBJ whole genome shotgun (WGS) entry which is preliminary data.</text>
</comment>
<keyword evidence="2" id="KW-1185">Reference proteome</keyword>
<proteinExistence type="predicted"/>
<dbReference type="Proteomes" id="UP001576762">
    <property type="component" value="Unassembled WGS sequence"/>
</dbReference>